<reference evidence="5" key="1">
    <citation type="submission" date="2017-02" db="UniProtKB">
        <authorList>
            <consortium name="WormBaseParasite"/>
        </authorList>
    </citation>
    <scope>IDENTIFICATION</scope>
</reference>
<sequence>MTACLARSTLESHAYIKEMCVEISLLGCAADGRDHRICCMRARIPTECLGLCNGGKVRNEALCSRYAAKAVACMIRGHESAPSPPGSVHYENLTPSTVKLQWSESNPDSYKIYAVYYRPEDSDDDYKIMKTSENEIIINDLDPNTNYDLALVSANALGHSPFVEAKILSRTHDSSGSSFGAFLAAVFVLLIAAGIIFGVMYVSRTNTIPVIMRKWQRSEPLSDRDPTVAFENPGYGNEVQIRGLGRGENNPAFAPADWQAAELEAVEQPTGEANNGMRYAKLNSS</sequence>
<proteinExistence type="predicted"/>
<dbReference type="EMBL" id="UYRR01033879">
    <property type="protein sequence ID" value="VDK59836.1"/>
    <property type="molecule type" value="Genomic_DNA"/>
</dbReference>
<gene>
    <name evidence="3" type="ORF">ASIM_LOCUS17226</name>
</gene>
<evidence type="ECO:0000313" key="4">
    <source>
        <dbReference type="Proteomes" id="UP000267096"/>
    </source>
</evidence>
<organism evidence="5">
    <name type="scientific">Anisakis simplex</name>
    <name type="common">Herring worm</name>
    <dbReference type="NCBI Taxonomy" id="6269"/>
    <lineage>
        <taxon>Eukaryota</taxon>
        <taxon>Metazoa</taxon>
        <taxon>Ecdysozoa</taxon>
        <taxon>Nematoda</taxon>
        <taxon>Chromadorea</taxon>
        <taxon>Rhabditida</taxon>
        <taxon>Spirurina</taxon>
        <taxon>Ascaridomorpha</taxon>
        <taxon>Ascaridoidea</taxon>
        <taxon>Anisakidae</taxon>
        <taxon>Anisakis</taxon>
        <taxon>Anisakis simplex complex</taxon>
    </lineage>
</organism>
<keyword evidence="1" id="KW-0472">Membrane</keyword>
<name>A0A0M3KA28_ANISI</name>
<dbReference type="InterPro" id="IPR002602">
    <property type="entry name" value="DB"/>
</dbReference>
<keyword evidence="1" id="KW-1133">Transmembrane helix</keyword>
<dbReference type="Proteomes" id="UP000267096">
    <property type="component" value="Unassembled WGS sequence"/>
</dbReference>
<dbReference type="Gene3D" id="2.60.40.10">
    <property type="entry name" value="Immunoglobulins"/>
    <property type="match status" value="1"/>
</dbReference>
<keyword evidence="4" id="KW-1185">Reference proteome</keyword>
<feature type="transmembrane region" description="Helical" evidence="1">
    <location>
        <begin position="179"/>
        <end position="203"/>
    </location>
</feature>
<evidence type="ECO:0000259" key="2">
    <source>
        <dbReference type="PROSITE" id="PS50853"/>
    </source>
</evidence>
<dbReference type="CDD" id="cd00063">
    <property type="entry name" value="FN3"/>
    <property type="match status" value="1"/>
</dbReference>
<evidence type="ECO:0000313" key="3">
    <source>
        <dbReference type="EMBL" id="VDK59836.1"/>
    </source>
</evidence>
<accession>A0A0M3KA28</accession>
<feature type="domain" description="Fibronectin type-III" evidence="2">
    <location>
        <begin position="84"/>
        <end position="174"/>
    </location>
</feature>
<dbReference type="SUPFAM" id="SSF49265">
    <property type="entry name" value="Fibronectin type III"/>
    <property type="match status" value="1"/>
</dbReference>
<dbReference type="SMART" id="SM00060">
    <property type="entry name" value="FN3"/>
    <property type="match status" value="1"/>
</dbReference>
<dbReference type="Pfam" id="PF01682">
    <property type="entry name" value="DB"/>
    <property type="match status" value="1"/>
</dbReference>
<evidence type="ECO:0000256" key="1">
    <source>
        <dbReference type="SAM" id="Phobius"/>
    </source>
</evidence>
<dbReference type="InterPro" id="IPR003961">
    <property type="entry name" value="FN3_dom"/>
</dbReference>
<dbReference type="OrthoDB" id="5843172at2759"/>
<dbReference type="WBParaSite" id="ASIM_0001782401-mRNA-1">
    <property type="protein sequence ID" value="ASIM_0001782401-mRNA-1"/>
    <property type="gene ID" value="ASIM_0001782401"/>
</dbReference>
<dbReference type="InterPro" id="IPR036116">
    <property type="entry name" value="FN3_sf"/>
</dbReference>
<reference evidence="3 4" key="2">
    <citation type="submission" date="2018-11" db="EMBL/GenBank/DDBJ databases">
        <authorList>
            <consortium name="Pathogen Informatics"/>
        </authorList>
    </citation>
    <scope>NUCLEOTIDE SEQUENCE [LARGE SCALE GENOMIC DNA]</scope>
</reference>
<evidence type="ECO:0000313" key="5">
    <source>
        <dbReference type="WBParaSite" id="ASIM_0001782401-mRNA-1"/>
    </source>
</evidence>
<dbReference type="Pfam" id="PF00041">
    <property type="entry name" value="fn3"/>
    <property type="match status" value="1"/>
</dbReference>
<dbReference type="AlphaFoldDB" id="A0A0M3KA28"/>
<dbReference type="InterPro" id="IPR013783">
    <property type="entry name" value="Ig-like_fold"/>
</dbReference>
<dbReference type="PROSITE" id="PS50853">
    <property type="entry name" value="FN3"/>
    <property type="match status" value="1"/>
</dbReference>
<keyword evidence="1" id="KW-0812">Transmembrane</keyword>
<protein>
    <submittedName>
        <fullName evidence="5">Fibronectin type-III domain-containing protein</fullName>
    </submittedName>
</protein>